<dbReference type="HOGENOM" id="CLU_2786731_0_0_11"/>
<dbReference type="EMBL" id="CP001854">
    <property type="protein sequence ID" value="ADB54124.1"/>
    <property type="molecule type" value="Genomic_DNA"/>
</dbReference>
<dbReference type="AlphaFoldDB" id="D3F1U3"/>
<name>D3F1U3_CONWI</name>
<keyword evidence="3" id="KW-1185">Reference proteome</keyword>
<sequence length="68" mass="6848">MSHTSSLSTTPLTRPAAGRGLGRSAAARRAAQPSLAARGWTIARVLFMPGAAADELRAIPAPGAHDGA</sequence>
<evidence type="ECO:0000313" key="3">
    <source>
        <dbReference type="Proteomes" id="UP000008229"/>
    </source>
</evidence>
<organism evidence="2 3">
    <name type="scientific">Conexibacter woesei (strain DSM 14684 / CCUG 47730 / CIP 108061 / JCM 11494 / NBRC 100937 / ID131577)</name>
    <dbReference type="NCBI Taxonomy" id="469383"/>
    <lineage>
        <taxon>Bacteria</taxon>
        <taxon>Bacillati</taxon>
        <taxon>Actinomycetota</taxon>
        <taxon>Thermoleophilia</taxon>
        <taxon>Solirubrobacterales</taxon>
        <taxon>Conexibacteraceae</taxon>
        <taxon>Conexibacter</taxon>
    </lineage>
</organism>
<feature type="region of interest" description="Disordered" evidence="1">
    <location>
        <begin position="1"/>
        <end position="25"/>
    </location>
</feature>
<dbReference type="KEGG" id="cwo:Cwoe_5723"/>
<evidence type="ECO:0000256" key="1">
    <source>
        <dbReference type="SAM" id="MobiDB-lite"/>
    </source>
</evidence>
<protein>
    <submittedName>
        <fullName evidence="2">Uncharacterized protein</fullName>
    </submittedName>
</protein>
<accession>D3F1U3</accession>
<evidence type="ECO:0000313" key="2">
    <source>
        <dbReference type="EMBL" id="ADB54124.1"/>
    </source>
</evidence>
<proteinExistence type="predicted"/>
<dbReference type="STRING" id="469383.Cwoe_5723"/>
<dbReference type="RefSeq" id="WP_012937175.1">
    <property type="nucleotide sequence ID" value="NC_013739.1"/>
</dbReference>
<dbReference type="Proteomes" id="UP000008229">
    <property type="component" value="Chromosome"/>
</dbReference>
<gene>
    <name evidence="2" type="ordered locus">Cwoe_5723</name>
</gene>
<reference evidence="2 3" key="1">
    <citation type="journal article" date="2010" name="Stand. Genomic Sci.">
        <title>Complete genome sequence of Conexibacter woesei type strain (ID131577).</title>
        <authorList>
            <person name="Pukall R."/>
            <person name="Lapidus A."/>
            <person name="Glavina Del Rio T."/>
            <person name="Copeland A."/>
            <person name="Tice H."/>
            <person name="Cheng J.-F."/>
            <person name="Lucas S."/>
            <person name="Chen F."/>
            <person name="Nolan M."/>
            <person name="Bruce D."/>
            <person name="Goodwin L."/>
            <person name="Pitluck S."/>
            <person name="Mavromatis K."/>
            <person name="Ivanova N."/>
            <person name="Ovchinnikova G."/>
            <person name="Pati A."/>
            <person name="Chen A."/>
            <person name="Palaniappan K."/>
            <person name="Land M."/>
            <person name="Hauser L."/>
            <person name="Chang Y.-J."/>
            <person name="Jeffries C.D."/>
            <person name="Chain P."/>
            <person name="Meincke L."/>
            <person name="Sims D."/>
            <person name="Brettin T."/>
            <person name="Detter J.C."/>
            <person name="Rohde M."/>
            <person name="Goeker M."/>
            <person name="Bristow J."/>
            <person name="Eisen J.A."/>
            <person name="Markowitz V."/>
            <person name="Kyrpides N.C."/>
            <person name="Klenk H.-P."/>
            <person name="Hugenholtz P."/>
        </authorList>
    </citation>
    <scope>NUCLEOTIDE SEQUENCE [LARGE SCALE GENOMIC DNA]</scope>
    <source>
        <strain evidence="3">DSM 14684 / CIP 108061 / JCM 11494 / NBRC 100937 / ID131577</strain>
    </source>
</reference>
<reference evidence="3" key="2">
    <citation type="submission" date="2010-01" db="EMBL/GenBank/DDBJ databases">
        <title>The complete genome of Conexibacter woesei DSM 14684.</title>
        <authorList>
            <consortium name="US DOE Joint Genome Institute (JGI-PGF)"/>
            <person name="Lucas S."/>
            <person name="Copeland A."/>
            <person name="Lapidus A."/>
            <person name="Glavina del Rio T."/>
            <person name="Dalin E."/>
            <person name="Tice H."/>
            <person name="Bruce D."/>
            <person name="Goodwin L."/>
            <person name="Pitluck S."/>
            <person name="Kyrpides N."/>
            <person name="Mavromatis K."/>
            <person name="Ivanova N."/>
            <person name="Mikhailova N."/>
            <person name="Chertkov O."/>
            <person name="Brettin T."/>
            <person name="Detter J.C."/>
            <person name="Han C."/>
            <person name="Larimer F."/>
            <person name="Land M."/>
            <person name="Hauser L."/>
            <person name="Markowitz V."/>
            <person name="Cheng J.-F."/>
            <person name="Hugenholtz P."/>
            <person name="Woyke T."/>
            <person name="Wu D."/>
            <person name="Pukall R."/>
            <person name="Steenblock K."/>
            <person name="Schneider S."/>
            <person name="Klenk H.-P."/>
            <person name="Eisen J.A."/>
        </authorList>
    </citation>
    <scope>NUCLEOTIDE SEQUENCE [LARGE SCALE GENOMIC DNA]</scope>
    <source>
        <strain evidence="3">DSM 14684 / CIP 108061 / JCM 11494 / NBRC 100937 / ID131577</strain>
    </source>
</reference>